<reference evidence="2" key="2">
    <citation type="submission" date="2020-09" db="EMBL/GenBank/DDBJ databases">
        <authorList>
            <person name="Sun Q."/>
            <person name="Zhou Y."/>
        </authorList>
    </citation>
    <scope>NUCLEOTIDE SEQUENCE</scope>
    <source>
        <strain evidence="2">CGMCC 1.15448</strain>
    </source>
</reference>
<name>A0A8J2UB68_9BACT</name>
<evidence type="ECO:0000256" key="1">
    <source>
        <dbReference type="SAM" id="Phobius"/>
    </source>
</evidence>
<keyword evidence="1" id="KW-1133">Transmembrane helix</keyword>
<dbReference type="Proteomes" id="UP000607559">
    <property type="component" value="Unassembled WGS sequence"/>
</dbReference>
<reference evidence="2" key="1">
    <citation type="journal article" date="2014" name="Int. J. Syst. Evol. Microbiol.">
        <title>Complete genome sequence of Corynebacterium casei LMG S-19264T (=DSM 44701T), isolated from a smear-ripened cheese.</title>
        <authorList>
            <consortium name="US DOE Joint Genome Institute (JGI-PGF)"/>
            <person name="Walter F."/>
            <person name="Albersmeier A."/>
            <person name="Kalinowski J."/>
            <person name="Ruckert C."/>
        </authorList>
    </citation>
    <scope>NUCLEOTIDE SEQUENCE</scope>
    <source>
        <strain evidence="2">CGMCC 1.15448</strain>
    </source>
</reference>
<organism evidence="2 3">
    <name type="scientific">Puia dinghuensis</name>
    <dbReference type="NCBI Taxonomy" id="1792502"/>
    <lineage>
        <taxon>Bacteria</taxon>
        <taxon>Pseudomonadati</taxon>
        <taxon>Bacteroidota</taxon>
        <taxon>Chitinophagia</taxon>
        <taxon>Chitinophagales</taxon>
        <taxon>Chitinophagaceae</taxon>
        <taxon>Puia</taxon>
    </lineage>
</organism>
<keyword evidence="1" id="KW-0812">Transmembrane</keyword>
<feature type="transmembrane region" description="Helical" evidence="1">
    <location>
        <begin position="29"/>
        <end position="48"/>
    </location>
</feature>
<comment type="caution">
    <text evidence="2">The sequence shown here is derived from an EMBL/GenBank/DDBJ whole genome shotgun (WGS) entry which is preliminary data.</text>
</comment>
<evidence type="ECO:0000313" key="2">
    <source>
        <dbReference type="EMBL" id="GGA93072.1"/>
    </source>
</evidence>
<dbReference type="EMBL" id="BMJC01000001">
    <property type="protein sequence ID" value="GGA93072.1"/>
    <property type="molecule type" value="Genomic_DNA"/>
</dbReference>
<sequence>MILAKVLWAFSDFGKLFAGKRQEHNCKDLIIGVTLFSIAPIGWVLMGYQQFQKQLQLDLKRPIIFNLKDDTCEVREDSSQINKDPCVITIDTCDVEFGN</sequence>
<keyword evidence="3" id="KW-1185">Reference proteome</keyword>
<proteinExistence type="predicted"/>
<evidence type="ECO:0000313" key="3">
    <source>
        <dbReference type="Proteomes" id="UP000607559"/>
    </source>
</evidence>
<protein>
    <submittedName>
        <fullName evidence="2">Uncharacterized protein</fullName>
    </submittedName>
</protein>
<accession>A0A8J2UB68</accession>
<keyword evidence="1" id="KW-0472">Membrane</keyword>
<gene>
    <name evidence="2" type="ORF">GCM10011511_15590</name>
</gene>
<dbReference type="RefSeq" id="WP_188930194.1">
    <property type="nucleotide sequence ID" value="NZ_BMJC01000001.1"/>
</dbReference>
<dbReference type="AlphaFoldDB" id="A0A8J2UB68"/>